<gene>
    <name evidence="1" type="ORF">L2E82_39127</name>
</gene>
<dbReference type="Proteomes" id="UP001055811">
    <property type="component" value="Linkage Group LG07"/>
</dbReference>
<accession>A0ACB9AGU6</accession>
<reference evidence="2" key="1">
    <citation type="journal article" date="2022" name="Mol. Ecol. Resour.">
        <title>The genomes of chicory, endive, great burdock and yacon provide insights into Asteraceae palaeo-polyploidization history and plant inulin production.</title>
        <authorList>
            <person name="Fan W."/>
            <person name="Wang S."/>
            <person name="Wang H."/>
            <person name="Wang A."/>
            <person name="Jiang F."/>
            <person name="Liu H."/>
            <person name="Zhao H."/>
            <person name="Xu D."/>
            <person name="Zhang Y."/>
        </authorList>
    </citation>
    <scope>NUCLEOTIDE SEQUENCE [LARGE SCALE GENOMIC DNA]</scope>
    <source>
        <strain evidence="2">cv. Punajuju</strain>
    </source>
</reference>
<comment type="caution">
    <text evidence="1">The sequence shown here is derived from an EMBL/GenBank/DDBJ whole genome shotgun (WGS) entry which is preliminary data.</text>
</comment>
<evidence type="ECO:0000313" key="1">
    <source>
        <dbReference type="EMBL" id="KAI3709367.1"/>
    </source>
</evidence>
<name>A0ACB9AGU6_CICIN</name>
<organism evidence="1 2">
    <name type="scientific">Cichorium intybus</name>
    <name type="common">Chicory</name>
    <dbReference type="NCBI Taxonomy" id="13427"/>
    <lineage>
        <taxon>Eukaryota</taxon>
        <taxon>Viridiplantae</taxon>
        <taxon>Streptophyta</taxon>
        <taxon>Embryophyta</taxon>
        <taxon>Tracheophyta</taxon>
        <taxon>Spermatophyta</taxon>
        <taxon>Magnoliopsida</taxon>
        <taxon>eudicotyledons</taxon>
        <taxon>Gunneridae</taxon>
        <taxon>Pentapetalae</taxon>
        <taxon>asterids</taxon>
        <taxon>campanulids</taxon>
        <taxon>Asterales</taxon>
        <taxon>Asteraceae</taxon>
        <taxon>Cichorioideae</taxon>
        <taxon>Cichorieae</taxon>
        <taxon>Cichoriinae</taxon>
        <taxon>Cichorium</taxon>
    </lineage>
</organism>
<reference evidence="1 2" key="2">
    <citation type="journal article" date="2022" name="Mol. Ecol. Resour.">
        <title>The genomes of chicory, endive, great burdock and yacon provide insights into Asteraceae paleo-polyploidization history and plant inulin production.</title>
        <authorList>
            <person name="Fan W."/>
            <person name="Wang S."/>
            <person name="Wang H."/>
            <person name="Wang A."/>
            <person name="Jiang F."/>
            <person name="Liu H."/>
            <person name="Zhao H."/>
            <person name="Xu D."/>
            <person name="Zhang Y."/>
        </authorList>
    </citation>
    <scope>NUCLEOTIDE SEQUENCE [LARGE SCALE GENOMIC DNA]</scope>
    <source>
        <strain evidence="2">cv. Punajuju</strain>
        <tissue evidence="1">Leaves</tissue>
    </source>
</reference>
<protein>
    <submittedName>
        <fullName evidence="1">Uncharacterized protein</fullName>
    </submittedName>
</protein>
<sequence>MNKSYLDVFPTIAQSSQWFVLDVVSMSDKLTYFYFDGRSEELSSMRRCEDLSSSFSYSAFGSYLKRDHAHRSPISNFDVSKSGFIE</sequence>
<dbReference type="EMBL" id="CM042015">
    <property type="protein sequence ID" value="KAI3709367.1"/>
    <property type="molecule type" value="Genomic_DNA"/>
</dbReference>
<evidence type="ECO:0000313" key="2">
    <source>
        <dbReference type="Proteomes" id="UP001055811"/>
    </source>
</evidence>
<keyword evidence="2" id="KW-1185">Reference proteome</keyword>
<proteinExistence type="predicted"/>